<dbReference type="PROSITE" id="PS51371">
    <property type="entry name" value="CBS"/>
    <property type="match status" value="1"/>
</dbReference>
<keyword evidence="6 8" id="KW-0472">Membrane</keyword>
<comment type="subcellular location">
    <subcellularLocation>
        <location evidence="1">Cell membrane</location>
        <topology evidence="1">Multi-pass membrane protein</topology>
    </subcellularLocation>
</comment>
<dbReference type="InterPro" id="IPR002550">
    <property type="entry name" value="CNNM"/>
</dbReference>
<dbReference type="KEGG" id="uli:ETAA1_47660"/>
<evidence type="ECO:0000259" key="10">
    <source>
        <dbReference type="PROSITE" id="PS51371"/>
    </source>
</evidence>
<accession>A0A517XZ89</accession>
<dbReference type="CDD" id="cd04590">
    <property type="entry name" value="CBS_pair_CorC_HlyC_assoc"/>
    <property type="match status" value="1"/>
</dbReference>
<dbReference type="GO" id="GO:0050660">
    <property type="term" value="F:flavin adenine dinucleotide binding"/>
    <property type="evidence" value="ECO:0007669"/>
    <property type="project" value="InterPro"/>
</dbReference>
<feature type="domain" description="CNNM transmembrane" evidence="11">
    <location>
        <begin position="1"/>
        <end position="208"/>
    </location>
</feature>
<dbReference type="RefSeq" id="WP_145242792.1">
    <property type="nucleotide sequence ID" value="NZ_CP036273.1"/>
</dbReference>
<dbReference type="PROSITE" id="PS51846">
    <property type="entry name" value="CNNM"/>
    <property type="match status" value="1"/>
</dbReference>
<dbReference type="InterPro" id="IPR044751">
    <property type="entry name" value="Ion_transp-like_CBS"/>
</dbReference>
<dbReference type="Pfam" id="PF00571">
    <property type="entry name" value="CBS"/>
    <property type="match status" value="1"/>
</dbReference>
<keyword evidence="2" id="KW-1003">Cell membrane</keyword>
<reference evidence="12 13" key="1">
    <citation type="submission" date="2019-02" db="EMBL/GenBank/DDBJ databases">
        <title>Deep-cultivation of Planctomycetes and their phenomic and genomic characterization uncovers novel biology.</title>
        <authorList>
            <person name="Wiegand S."/>
            <person name="Jogler M."/>
            <person name="Boedeker C."/>
            <person name="Pinto D."/>
            <person name="Vollmers J."/>
            <person name="Rivas-Marin E."/>
            <person name="Kohn T."/>
            <person name="Peeters S.H."/>
            <person name="Heuer A."/>
            <person name="Rast P."/>
            <person name="Oberbeckmann S."/>
            <person name="Bunk B."/>
            <person name="Jeske O."/>
            <person name="Meyerdierks A."/>
            <person name="Storesund J.E."/>
            <person name="Kallscheuer N."/>
            <person name="Luecker S."/>
            <person name="Lage O.M."/>
            <person name="Pohl T."/>
            <person name="Merkel B.J."/>
            <person name="Hornburger P."/>
            <person name="Mueller R.-W."/>
            <person name="Bruemmer F."/>
            <person name="Labrenz M."/>
            <person name="Spormann A.M."/>
            <person name="Op den Camp H."/>
            <person name="Overmann J."/>
            <person name="Amann R."/>
            <person name="Jetten M.S.M."/>
            <person name="Mascher T."/>
            <person name="Medema M.H."/>
            <person name="Devos D.P."/>
            <person name="Kaster A.-K."/>
            <person name="Ovreas L."/>
            <person name="Rohde M."/>
            <person name="Galperin M.Y."/>
            <person name="Jogler C."/>
        </authorList>
    </citation>
    <scope>NUCLEOTIDE SEQUENCE [LARGE SCALE GENOMIC DNA]</scope>
    <source>
        <strain evidence="12 13">ETA_A1</strain>
    </source>
</reference>
<dbReference type="PANTHER" id="PTHR43099">
    <property type="entry name" value="UPF0053 PROTEIN YRKA"/>
    <property type="match status" value="1"/>
</dbReference>
<dbReference type="InterPro" id="IPR051676">
    <property type="entry name" value="UPF0053_domain"/>
</dbReference>
<dbReference type="PANTHER" id="PTHR43099:SF5">
    <property type="entry name" value="HLYC_CORC FAMILY TRANSPORTER"/>
    <property type="match status" value="1"/>
</dbReference>
<evidence type="ECO:0000313" key="12">
    <source>
        <dbReference type="EMBL" id="QDU22778.1"/>
    </source>
</evidence>
<evidence type="ECO:0000256" key="5">
    <source>
        <dbReference type="ARBA" id="ARBA00022989"/>
    </source>
</evidence>
<evidence type="ECO:0000259" key="11">
    <source>
        <dbReference type="PROSITE" id="PS51846"/>
    </source>
</evidence>
<proteinExistence type="predicted"/>
<keyword evidence="13" id="KW-1185">Reference proteome</keyword>
<organism evidence="12 13">
    <name type="scientific">Urbifossiella limnaea</name>
    <dbReference type="NCBI Taxonomy" id="2528023"/>
    <lineage>
        <taxon>Bacteria</taxon>
        <taxon>Pseudomonadati</taxon>
        <taxon>Planctomycetota</taxon>
        <taxon>Planctomycetia</taxon>
        <taxon>Gemmatales</taxon>
        <taxon>Gemmataceae</taxon>
        <taxon>Urbifossiella</taxon>
    </lineage>
</organism>
<feature type="transmembrane region" description="Helical" evidence="9">
    <location>
        <begin position="59"/>
        <end position="81"/>
    </location>
</feature>
<dbReference type="InterPro" id="IPR046342">
    <property type="entry name" value="CBS_dom_sf"/>
</dbReference>
<evidence type="ECO:0000256" key="6">
    <source>
        <dbReference type="ARBA" id="ARBA00023136"/>
    </source>
</evidence>
<keyword evidence="7" id="KW-0129">CBS domain</keyword>
<dbReference type="OrthoDB" id="9798188at2"/>
<keyword evidence="3 8" id="KW-0812">Transmembrane</keyword>
<feature type="transmembrane region" description="Helical" evidence="9">
    <location>
        <begin position="101"/>
        <end position="123"/>
    </location>
</feature>
<dbReference type="GO" id="GO:0005886">
    <property type="term" value="C:plasma membrane"/>
    <property type="evidence" value="ECO:0007669"/>
    <property type="project" value="UniProtKB-SubCell"/>
</dbReference>
<feature type="domain" description="CBS" evidence="10">
    <location>
        <begin position="293"/>
        <end position="350"/>
    </location>
</feature>
<evidence type="ECO:0000256" key="1">
    <source>
        <dbReference type="ARBA" id="ARBA00004651"/>
    </source>
</evidence>
<evidence type="ECO:0000256" key="2">
    <source>
        <dbReference type="ARBA" id="ARBA00022475"/>
    </source>
</evidence>
<sequence>MWGVELLVMAGMIAFNSVFAAFEIALASISNARLHSLEAAKRAGATAARYMKENLEGSLAGVQLGITLVGAIAAAVGGAGAEEQLAPTLEGSLGISSGTAEVMSIALVVAPLTVVTIIFGELIPKVFALRNKELVCLRLSPPMKLFVTGVWPVVWVLENATTGLMSLVERRLKAPGGPASKSEAAELQELRASVALARTSRLIGVQEERIILGAAALSHRPIRDVMLPAAAISTLDATAGIADALVAAHLDMHTRFPVTEAPGDPNQIVGYVNFKDIVAHARLAPNDPTLRGVVRSIPSVPADMLVSDVLARLTRESTHIALVRDAAGAVVGMVTLEDIIEELVGDIEDEFDRLPGSLAKAGAGWVVGGGVTPDRLKATTGIDLPPGPGGEPPRHLSEWVLARLGGVVRGGEVVDADGVRVLVRKVRRQKVQEAQVEARGG</sequence>
<evidence type="ECO:0000256" key="8">
    <source>
        <dbReference type="PROSITE-ProRule" id="PRU01193"/>
    </source>
</evidence>
<dbReference type="InterPro" id="IPR005170">
    <property type="entry name" value="Transptr-assoc_dom"/>
</dbReference>
<feature type="transmembrane region" description="Helical" evidence="9">
    <location>
        <begin position="6"/>
        <end position="26"/>
    </location>
</feature>
<evidence type="ECO:0000313" key="13">
    <source>
        <dbReference type="Proteomes" id="UP000319576"/>
    </source>
</evidence>
<dbReference type="SUPFAM" id="SSF56176">
    <property type="entry name" value="FAD-binding/transporter-associated domain-like"/>
    <property type="match status" value="1"/>
</dbReference>
<dbReference type="InterPro" id="IPR036318">
    <property type="entry name" value="FAD-bd_PCMH-like_sf"/>
</dbReference>
<dbReference type="Proteomes" id="UP000319576">
    <property type="component" value="Chromosome"/>
</dbReference>
<name>A0A517XZ89_9BACT</name>
<protein>
    <submittedName>
        <fullName evidence="12">Hemolysin C</fullName>
    </submittedName>
</protein>
<keyword evidence="4" id="KW-0677">Repeat</keyword>
<dbReference type="EMBL" id="CP036273">
    <property type="protein sequence ID" value="QDU22778.1"/>
    <property type="molecule type" value="Genomic_DNA"/>
</dbReference>
<dbReference type="Pfam" id="PF03471">
    <property type="entry name" value="CorC_HlyC"/>
    <property type="match status" value="1"/>
</dbReference>
<dbReference type="SUPFAM" id="SSF54631">
    <property type="entry name" value="CBS-domain pair"/>
    <property type="match status" value="1"/>
</dbReference>
<dbReference type="AlphaFoldDB" id="A0A517XZ89"/>
<gene>
    <name evidence="12" type="primary">tlyC_3</name>
    <name evidence="12" type="ORF">ETAA1_47660</name>
</gene>
<keyword evidence="5 8" id="KW-1133">Transmembrane helix</keyword>
<evidence type="ECO:0000256" key="7">
    <source>
        <dbReference type="PROSITE-ProRule" id="PRU00703"/>
    </source>
</evidence>
<evidence type="ECO:0000256" key="3">
    <source>
        <dbReference type="ARBA" id="ARBA00022692"/>
    </source>
</evidence>
<evidence type="ECO:0000256" key="9">
    <source>
        <dbReference type="SAM" id="Phobius"/>
    </source>
</evidence>
<dbReference type="InterPro" id="IPR000644">
    <property type="entry name" value="CBS_dom"/>
</dbReference>
<evidence type="ECO:0000256" key="4">
    <source>
        <dbReference type="ARBA" id="ARBA00022737"/>
    </source>
</evidence>
<dbReference type="Gene3D" id="3.10.580.10">
    <property type="entry name" value="CBS-domain"/>
    <property type="match status" value="1"/>
</dbReference>
<dbReference type="Pfam" id="PF01595">
    <property type="entry name" value="CNNM"/>
    <property type="match status" value="1"/>
</dbReference>